<dbReference type="OrthoDB" id="153025at2"/>
<dbReference type="Proteomes" id="UP000186684">
    <property type="component" value="Unassembled WGS sequence"/>
</dbReference>
<comment type="similarity">
    <text evidence="1">Belongs to the glycosyltransferase 2 family.</text>
</comment>
<keyword evidence="5" id="KW-1185">Reference proteome</keyword>
<dbReference type="PANTHER" id="PTHR43179:SF12">
    <property type="entry name" value="GALACTOFURANOSYLTRANSFERASE GLFT2"/>
    <property type="match status" value="1"/>
</dbReference>
<evidence type="ECO:0000313" key="4">
    <source>
        <dbReference type="EMBL" id="SIS54403.1"/>
    </source>
</evidence>
<evidence type="ECO:0000256" key="2">
    <source>
        <dbReference type="ARBA" id="ARBA00022676"/>
    </source>
</evidence>
<dbReference type="GO" id="GO:0016757">
    <property type="term" value="F:glycosyltransferase activity"/>
    <property type="evidence" value="ECO:0007669"/>
    <property type="project" value="UniProtKB-KW"/>
</dbReference>
<evidence type="ECO:0000256" key="3">
    <source>
        <dbReference type="ARBA" id="ARBA00022679"/>
    </source>
</evidence>
<dbReference type="Gene3D" id="3.90.550.10">
    <property type="entry name" value="Spore Coat Polysaccharide Biosynthesis Protein SpsA, Chain A"/>
    <property type="match status" value="1"/>
</dbReference>
<dbReference type="STRING" id="633194.SAMN05421759_101321"/>
<evidence type="ECO:0000313" key="5">
    <source>
        <dbReference type="Proteomes" id="UP000186684"/>
    </source>
</evidence>
<dbReference type="EMBL" id="FTOQ01000001">
    <property type="protein sequence ID" value="SIS54403.1"/>
    <property type="molecule type" value="Genomic_DNA"/>
</dbReference>
<organism evidence="4 5">
    <name type="scientific">Roseivivax lentus</name>
    <dbReference type="NCBI Taxonomy" id="633194"/>
    <lineage>
        <taxon>Bacteria</taxon>
        <taxon>Pseudomonadati</taxon>
        <taxon>Pseudomonadota</taxon>
        <taxon>Alphaproteobacteria</taxon>
        <taxon>Rhodobacterales</taxon>
        <taxon>Roseobacteraceae</taxon>
        <taxon>Roseivivax</taxon>
    </lineage>
</organism>
<dbReference type="PANTHER" id="PTHR43179">
    <property type="entry name" value="RHAMNOSYLTRANSFERASE WBBL"/>
    <property type="match status" value="1"/>
</dbReference>
<name>A0A1N7JYI3_9RHOB</name>
<sequence>MPTGPVSVVVVSRDRPEALARCITGLAQLDHAPFEVVVVACPAGLSAIAAHPKADEIKTVAYDLPNISAARNRGIAAAAGDVVAFIDDDAVPEPSWLTRLTAPFEAPEVAASGGFVIGRNGFSLQWGAGTVDATGTRHPLQLEGEAPAILHPAEGRAIKTEGTNMAVRRDVLAALGGFDPAYRFYLDETDLNMRLASAGVATALVPLARVHHGMEASARRFADRTPRDLTEIGASKAVFLRRHAPPETHAAALTAFRAAQCRRLLSAMQRGPLDPGDVARLMRGLGRGIKAGLARELSTLGPLPRAASGFLPFSAAPGAPHRLIAGRPWTRAACEAEARAAREAGDTVTRITLWPTAHYHRLRFRADGIWAQEGGLFGRSDRDAPLFRLWTFGARIDHEATRLRRFRALE</sequence>
<keyword evidence="2" id="KW-0328">Glycosyltransferase</keyword>
<evidence type="ECO:0000256" key="1">
    <source>
        <dbReference type="ARBA" id="ARBA00006739"/>
    </source>
</evidence>
<evidence type="ECO:0008006" key="6">
    <source>
        <dbReference type="Google" id="ProtNLM"/>
    </source>
</evidence>
<proteinExistence type="inferred from homology"/>
<dbReference type="SUPFAM" id="SSF53448">
    <property type="entry name" value="Nucleotide-diphospho-sugar transferases"/>
    <property type="match status" value="1"/>
</dbReference>
<dbReference type="InterPro" id="IPR029044">
    <property type="entry name" value="Nucleotide-diphossugar_trans"/>
</dbReference>
<dbReference type="AlphaFoldDB" id="A0A1N7JYI3"/>
<reference evidence="5" key="1">
    <citation type="submission" date="2017-01" db="EMBL/GenBank/DDBJ databases">
        <authorList>
            <person name="Varghese N."/>
            <person name="Submissions S."/>
        </authorList>
    </citation>
    <scope>NUCLEOTIDE SEQUENCE [LARGE SCALE GENOMIC DNA]</scope>
    <source>
        <strain evidence="5">DSM 29430</strain>
    </source>
</reference>
<dbReference type="Pfam" id="PF13641">
    <property type="entry name" value="Glyco_tranf_2_3"/>
    <property type="match status" value="1"/>
</dbReference>
<keyword evidence="3" id="KW-0808">Transferase</keyword>
<protein>
    <recommendedName>
        <fullName evidence="6">Glycosyltransferase, GT2 family</fullName>
    </recommendedName>
</protein>
<gene>
    <name evidence="4" type="ORF">SAMN05421759_101321</name>
</gene>
<accession>A0A1N7JYI3</accession>
<dbReference type="RefSeq" id="WP_076444320.1">
    <property type="nucleotide sequence ID" value="NZ_FTOQ01000001.1"/>
</dbReference>